<accession>A0A8C3RIG8</accession>
<dbReference type="InterPro" id="IPR011704">
    <property type="entry name" value="ATPase_dyneun-rel_AAA"/>
</dbReference>
<dbReference type="AlphaFoldDB" id="A0A8C3RIG8"/>
<dbReference type="Proteomes" id="UP000694396">
    <property type="component" value="Unplaced"/>
</dbReference>
<dbReference type="GO" id="GO:0005524">
    <property type="term" value="F:ATP binding"/>
    <property type="evidence" value="ECO:0007669"/>
    <property type="project" value="InterPro"/>
</dbReference>
<evidence type="ECO:0008006" key="5">
    <source>
        <dbReference type="Google" id="ProtNLM"/>
    </source>
</evidence>
<feature type="domain" description="ATPase dynein-related AAA" evidence="1">
    <location>
        <begin position="72"/>
        <end position="214"/>
    </location>
</feature>
<dbReference type="Pfam" id="PF12774">
    <property type="entry name" value="AAA_6"/>
    <property type="match status" value="1"/>
</dbReference>
<sequence>MRAVKAVLVAAGNLKLKFPTEDEDILLLRSIKDVNEPKFLSHDIPLFTGITSDLFPGIKLPEADYNVNYDFFMLVGEPFSGKTKVLHVLADTLSLMKKRGYGEEEKVIYRTVNPKSITMGQLFGQFDLISHEWTDGVVATTFRKFALSETPERKWVIFDGPIDTLWIESMNTVLDDNKKLCLMSGEVIQMSPQMTLIFETMDLSQASPATVSRCGMIYLEPSQLGWRPVVTSWLRQLE</sequence>
<proteinExistence type="predicted"/>
<dbReference type="GO" id="GO:0051959">
    <property type="term" value="F:dynein light intermediate chain binding"/>
    <property type="evidence" value="ECO:0007669"/>
    <property type="project" value="InterPro"/>
</dbReference>
<dbReference type="FunFam" id="1.10.8.710:FF:000008">
    <property type="entry name" value="Dynein axonemal heavy chain 3"/>
    <property type="match status" value="1"/>
</dbReference>
<evidence type="ECO:0000313" key="4">
    <source>
        <dbReference type="Proteomes" id="UP000694396"/>
    </source>
</evidence>
<dbReference type="InterPro" id="IPR043157">
    <property type="entry name" value="Dynein_AAA1S"/>
</dbReference>
<protein>
    <recommendedName>
        <fullName evidence="5">Dynein heavy chain hydrolytic ATP-binding dynein motor region domain-containing protein</fullName>
    </recommendedName>
</protein>
<feature type="domain" description="Dynein heavy chain hydrolytic ATP-binding dynein motor region" evidence="2">
    <location>
        <begin position="1"/>
        <end position="66"/>
    </location>
</feature>
<reference evidence="3" key="2">
    <citation type="submission" date="2025-09" db="UniProtKB">
        <authorList>
            <consortium name="Ensembl"/>
        </authorList>
    </citation>
    <scope>IDENTIFICATION</scope>
</reference>
<dbReference type="GO" id="GO:0045505">
    <property type="term" value="F:dynein intermediate chain binding"/>
    <property type="evidence" value="ECO:0007669"/>
    <property type="project" value="InterPro"/>
</dbReference>
<dbReference type="InterPro" id="IPR027417">
    <property type="entry name" value="P-loop_NTPase"/>
</dbReference>
<evidence type="ECO:0000259" key="1">
    <source>
        <dbReference type="Pfam" id="PF07728"/>
    </source>
</evidence>
<evidence type="ECO:0000259" key="2">
    <source>
        <dbReference type="Pfam" id="PF12774"/>
    </source>
</evidence>
<dbReference type="Gene3D" id="1.10.8.710">
    <property type="match status" value="1"/>
</dbReference>
<dbReference type="SUPFAM" id="SSF52540">
    <property type="entry name" value="P-loop containing nucleoside triphosphate hydrolases"/>
    <property type="match status" value="1"/>
</dbReference>
<dbReference type="Ensembl" id="ENSCRFT00000022116.1">
    <property type="protein sequence ID" value="ENSCRFP00000021399.1"/>
    <property type="gene ID" value="ENSCRFG00000015840.1"/>
</dbReference>
<dbReference type="FunFam" id="3.40.50.300:FF:001112">
    <property type="entry name" value="Dynein heavy chain 12, axonemal"/>
    <property type="match status" value="1"/>
</dbReference>
<dbReference type="GO" id="GO:0030286">
    <property type="term" value="C:dynein complex"/>
    <property type="evidence" value="ECO:0007669"/>
    <property type="project" value="InterPro"/>
</dbReference>
<evidence type="ECO:0000313" key="3">
    <source>
        <dbReference type="Ensembl" id="ENSCRFP00000021399.1"/>
    </source>
</evidence>
<dbReference type="GO" id="GO:0016887">
    <property type="term" value="F:ATP hydrolysis activity"/>
    <property type="evidence" value="ECO:0007669"/>
    <property type="project" value="InterPro"/>
</dbReference>
<dbReference type="Gene3D" id="3.40.50.300">
    <property type="entry name" value="P-loop containing nucleotide triphosphate hydrolases"/>
    <property type="match status" value="1"/>
</dbReference>
<name>A0A8C3RIG8_9PASS</name>
<dbReference type="InterPro" id="IPR035699">
    <property type="entry name" value="AAA_6"/>
</dbReference>
<keyword evidence="4" id="KW-1185">Reference proteome</keyword>
<dbReference type="GO" id="GO:0007018">
    <property type="term" value="P:microtubule-based movement"/>
    <property type="evidence" value="ECO:0007669"/>
    <property type="project" value="InterPro"/>
</dbReference>
<dbReference type="InterPro" id="IPR026983">
    <property type="entry name" value="DHC"/>
</dbReference>
<reference evidence="3" key="1">
    <citation type="submission" date="2025-08" db="UniProtKB">
        <authorList>
            <consortium name="Ensembl"/>
        </authorList>
    </citation>
    <scope>IDENTIFICATION</scope>
</reference>
<dbReference type="PANTHER" id="PTHR46961:SF17">
    <property type="entry name" value="AAA+ ATPASE DOMAIN-CONTAINING PROTEIN"/>
    <property type="match status" value="1"/>
</dbReference>
<organism evidence="3 4">
    <name type="scientific">Cyanoderma ruficeps</name>
    <name type="common">rufous-capped babbler</name>
    <dbReference type="NCBI Taxonomy" id="181631"/>
    <lineage>
        <taxon>Eukaryota</taxon>
        <taxon>Metazoa</taxon>
        <taxon>Chordata</taxon>
        <taxon>Craniata</taxon>
        <taxon>Vertebrata</taxon>
        <taxon>Euteleostomi</taxon>
        <taxon>Archelosauria</taxon>
        <taxon>Archosauria</taxon>
        <taxon>Dinosauria</taxon>
        <taxon>Saurischia</taxon>
        <taxon>Theropoda</taxon>
        <taxon>Coelurosauria</taxon>
        <taxon>Aves</taxon>
        <taxon>Neognathae</taxon>
        <taxon>Neoaves</taxon>
        <taxon>Telluraves</taxon>
        <taxon>Australaves</taxon>
        <taxon>Passeriformes</taxon>
        <taxon>Sylvioidea</taxon>
        <taxon>Timaliidae</taxon>
        <taxon>Cyanoderma</taxon>
    </lineage>
</organism>
<dbReference type="Pfam" id="PF07728">
    <property type="entry name" value="AAA_5"/>
    <property type="match status" value="1"/>
</dbReference>
<dbReference type="PANTHER" id="PTHR46961">
    <property type="entry name" value="DYNEIN HEAVY CHAIN 1, AXONEMAL-LIKE PROTEIN"/>
    <property type="match status" value="1"/>
</dbReference>